<evidence type="ECO:0000256" key="6">
    <source>
        <dbReference type="ARBA" id="ARBA00022989"/>
    </source>
</evidence>
<dbReference type="Proteomes" id="UP000694546">
    <property type="component" value="Chromosome 9"/>
</dbReference>
<evidence type="ECO:0000256" key="4">
    <source>
        <dbReference type="ARBA" id="ARBA00022729"/>
    </source>
</evidence>
<reference evidence="12" key="1">
    <citation type="submission" date="2025-08" db="UniProtKB">
        <authorList>
            <consortium name="Ensembl"/>
        </authorList>
    </citation>
    <scope>IDENTIFICATION</scope>
</reference>
<feature type="transmembrane region" description="Helical" evidence="9">
    <location>
        <begin position="195"/>
        <end position="215"/>
    </location>
</feature>
<dbReference type="InterPro" id="IPR009038">
    <property type="entry name" value="GOLD_dom"/>
</dbReference>
<name>A0A8C5CCW0_GADMO</name>
<keyword evidence="4 10" id="KW-0732">Signal</keyword>
<evidence type="ECO:0000256" key="1">
    <source>
        <dbReference type="ARBA" id="ARBA00004115"/>
    </source>
</evidence>
<reference evidence="12" key="2">
    <citation type="submission" date="2025-09" db="UniProtKB">
        <authorList>
            <consortium name="Ensembl"/>
        </authorList>
    </citation>
    <scope>IDENTIFICATION</scope>
</reference>
<evidence type="ECO:0000313" key="13">
    <source>
        <dbReference type="Proteomes" id="UP000694546"/>
    </source>
</evidence>
<keyword evidence="7 9" id="KW-0472">Membrane</keyword>
<feature type="chain" id="PRO_5034968176" evidence="10">
    <location>
        <begin position="17"/>
        <end position="235"/>
    </location>
</feature>
<feature type="domain" description="GOLD" evidence="11">
    <location>
        <begin position="48"/>
        <end position="132"/>
    </location>
</feature>
<dbReference type="GeneTree" id="ENSGT00390000010961"/>
<organism evidence="12 13">
    <name type="scientific">Gadus morhua</name>
    <name type="common">Atlantic cod</name>
    <dbReference type="NCBI Taxonomy" id="8049"/>
    <lineage>
        <taxon>Eukaryota</taxon>
        <taxon>Metazoa</taxon>
        <taxon>Chordata</taxon>
        <taxon>Craniata</taxon>
        <taxon>Vertebrata</taxon>
        <taxon>Euteleostomi</taxon>
        <taxon>Actinopterygii</taxon>
        <taxon>Neopterygii</taxon>
        <taxon>Teleostei</taxon>
        <taxon>Neoteleostei</taxon>
        <taxon>Acanthomorphata</taxon>
        <taxon>Zeiogadaria</taxon>
        <taxon>Gadariae</taxon>
        <taxon>Gadiformes</taxon>
        <taxon>Gadoidei</taxon>
        <taxon>Gadidae</taxon>
        <taxon>Gadus</taxon>
    </lineage>
</organism>
<keyword evidence="3 8" id="KW-0812">Transmembrane</keyword>
<dbReference type="PANTHER" id="PTHR22811">
    <property type="entry name" value="TRANSMEMBRANE EMP24 DOMAIN-CONTAINING PROTEIN"/>
    <property type="match status" value="1"/>
</dbReference>
<gene>
    <name evidence="12" type="primary">LOC115551000</name>
</gene>
<protein>
    <submittedName>
        <fullName evidence="12">Transmembrane emp24 domain-containing protein 6-like</fullName>
    </submittedName>
</protein>
<dbReference type="GO" id="GO:0005789">
    <property type="term" value="C:endoplasmic reticulum membrane"/>
    <property type="evidence" value="ECO:0007669"/>
    <property type="project" value="UniProtKB-SubCell"/>
</dbReference>
<accession>A0A8C5CCW0</accession>
<evidence type="ECO:0000256" key="7">
    <source>
        <dbReference type="ARBA" id="ARBA00023136"/>
    </source>
</evidence>
<dbReference type="SMART" id="SM01190">
    <property type="entry name" value="EMP24_GP25L"/>
    <property type="match status" value="1"/>
</dbReference>
<comment type="similarity">
    <text evidence="2 8">Belongs to the EMP24/GP25L family.</text>
</comment>
<sequence length="235" mass="26392">MRVLLLLLLSADWSQAQKSEPGLGGSGGGGFRGADRYDFALVVPAATQECFWHFAHQSGNFYLDHMVQWVTGMASDHRLAVRVLSPDGSLISSSYQVIGQIHFETQTTGFYQMCLGNQNRLGAVRVFLNFGVVYGGQEVTEVNGVNSSLLNIQVDILVVRLQTAVFHIWRFYSHARARRGGDLHLLDSTRDYVSWWSLAQTLVILTAGPLQLLFLRRLFINHTHKTHTHTHKTHC</sequence>
<dbReference type="AlphaFoldDB" id="A0A8C5CCW0"/>
<evidence type="ECO:0000259" key="11">
    <source>
        <dbReference type="PROSITE" id="PS50866"/>
    </source>
</evidence>
<proteinExistence type="inferred from homology"/>
<keyword evidence="5" id="KW-0256">Endoplasmic reticulum</keyword>
<evidence type="ECO:0000256" key="2">
    <source>
        <dbReference type="ARBA" id="ARBA00007104"/>
    </source>
</evidence>
<dbReference type="InterPro" id="IPR015720">
    <property type="entry name" value="Emp24-like"/>
</dbReference>
<comment type="subcellular location">
    <subcellularLocation>
        <location evidence="1">Endoplasmic reticulum membrane</location>
        <topology evidence="1">Single-pass type I membrane protein</topology>
    </subcellularLocation>
    <subcellularLocation>
        <location evidence="8">Membrane</location>
        <topology evidence="8">Single-pass type I membrane protein</topology>
    </subcellularLocation>
</comment>
<dbReference type="Pfam" id="PF01105">
    <property type="entry name" value="EMP24_GP25L"/>
    <property type="match status" value="1"/>
</dbReference>
<evidence type="ECO:0000256" key="9">
    <source>
        <dbReference type="SAM" id="Phobius"/>
    </source>
</evidence>
<keyword evidence="13" id="KW-1185">Reference proteome</keyword>
<evidence type="ECO:0000313" key="12">
    <source>
        <dbReference type="Ensembl" id="ENSGMOP00000058730.1"/>
    </source>
</evidence>
<evidence type="ECO:0000256" key="3">
    <source>
        <dbReference type="ARBA" id="ARBA00022692"/>
    </source>
</evidence>
<evidence type="ECO:0000256" key="8">
    <source>
        <dbReference type="RuleBase" id="RU003827"/>
    </source>
</evidence>
<feature type="signal peptide" evidence="10">
    <location>
        <begin position="1"/>
        <end position="16"/>
    </location>
</feature>
<evidence type="ECO:0000256" key="10">
    <source>
        <dbReference type="SAM" id="SignalP"/>
    </source>
</evidence>
<dbReference type="OMA" id="QIFHMWR"/>
<keyword evidence="6 9" id="KW-1133">Transmembrane helix</keyword>
<dbReference type="PROSITE" id="PS50866">
    <property type="entry name" value="GOLD"/>
    <property type="match status" value="1"/>
</dbReference>
<evidence type="ECO:0000256" key="5">
    <source>
        <dbReference type="ARBA" id="ARBA00022824"/>
    </source>
</evidence>
<dbReference type="Ensembl" id="ENSGMOT00000037622.1">
    <property type="protein sequence ID" value="ENSGMOP00000058730.1"/>
    <property type="gene ID" value="ENSGMOG00000028529.1"/>
</dbReference>